<dbReference type="InterPro" id="IPR002130">
    <property type="entry name" value="Cyclophilin-type_PPIase_dom"/>
</dbReference>
<dbReference type="InterPro" id="IPR029000">
    <property type="entry name" value="Cyclophilin-like_dom_sf"/>
</dbReference>
<dbReference type="PANTHER" id="PTHR11071">
    <property type="entry name" value="PEPTIDYL-PROLYL CIS-TRANS ISOMERASE"/>
    <property type="match status" value="1"/>
</dbReference>
<name>A0AAJ6QWT5_9ACAR</name>
<dbReference type="SMART" id="SM00028">
    <property type="entry name" value="TPR"/>
    <property type="match status" value="4"/>
</dbReference>
<dbReference type="GO" id="GO:0016018">
    <property type="term" value="F:cyclosporin A binding"/>
    <property type="evidence" value="ECO:0007669"/>
    <property type="project" value="TreeGrafter"/>
</dbReference>
<dbReference type="PROSITE" id="PS50005">
    <property type="entry name" value="TPR"/>
    <property type="match status" value="1"/>
</dbReference>
<dbReference type="AlphaFoldDB" id="A0AAJ6QWT5"/>
<organism evidence="8 9">
    <name type="scientific">Galendromus occidentalis</name>
    <name type="common">western predatory mite</name>
    <dbReference type="NCBI Taxonomy" id="34638"/>
    <lineage>
        <taxon>Eukaryota</taxon>
        <taxon>Metazoa</taxon>
        <taxon>Ecdysozoa</taxon>
        <taxon>Arthropoda</taxon>
        <taxon>Chelicerata</taxon>
        <taxon>Arachnida</taxon>
        <taxon>Acari</taxon>
        <taxon>Parasitiformes</taxon>
        <taxon>Mesostigmata</taxon>
        <taxon>Gamasina</taxon>
        <taxon>Phytoseioidea</taxon>
        <taxon>Phytoseiidae</taxon>
        <taxon>Typhlodrominae</taxon>
        <taxon>Galendromus</taxon>
    </lineage>
</organism>
<feature type="repeat" description="TPR" evidence="5">
    <location>
        <begin position="308"/>
        <end position="341"/>
    </location>
</feature>
<dbReference type="PROSITE" id="PS50072">
    <property type="entry name" value="CSA_PPIASE_2"/>
    <property type="match status" value="1"/>
</dbReference>
<dbReference type="GO" id="GO:0006457">
    <property type="term" value="P:protein folding"/>
    <property type="evidence" value="ECO:0007669"/>
    <property type="project" value="TreeGrafter"/>
</dbReference>
<keyword evidence="4 9" id="KW-0413">Isomerase</keyword>
<evidence type="ECO:0000313" key="9">
    <source>
        <dbReference type="RefSeq" id="XP_003746494.1"/>
    </source>
</evidence>
<comment type="catalytic activity">
    <reaction evidence="1">
        <text>[protein]-peptidylproline (omega=180) = [protein]-peptidylproline (omega=0)</text>
        <dbReference type="Rhea" id="RHEA:16237"/>
        <dbReference type="Rhea" id="RHEA-COMP:10747"/>
        <dbReference type="Rhea" id="RHEA-COMP:10748"/>
        <dbReference type="ChEBI" id="CHEBI:83833"/>
        <dbReference type="ChEBI" id="CHEBI:83834"/>
        <dbReference type="EC" id="5.2.1.8"/>
    </reaction>
</comment>
<dbReference type="GeneID" id="100897269"/>
<dbReference type="InterPro" id="IPR019734">
    <property type="entry name" value="TPR_rpt"/>
</dbReference>
<keyword evidence="5" id="KW-0802">TPR repeat</keyword>
<dbReference type="FunFam" id="2.40.100.10:FF:000025">
    <property type="entry name" value="Peptidyl-prolyl cis-trans isomerase CYP19-2"/>
    <property type="match status" value="1"/>
</dbReference>
<dbReference type="PANTHER" id="PTHR11071:SF561">
    <property type="entry name" value="PEPTIDYL-PROLYL CIS-TRANS ISOMERASE D-RELATED"/>
    <property type="match status" value="1"/>
</dbReference>
<dbReference type="InterPro" id="IPR011990">
    <property type="entry name" value="TPR-like_helical_dom_sf"/>
</dbReference>
<dbReference type="Proteomes" id="UP000694867">
    <property type="component" value="Unplaced"/>
</dbReference>
<dbReference type="KEGG" id="goe:100897269"/>
<protein>
    <recommendedName>
        <fullName evidence="2">peptidylprolyl isomerase</fullName>
        <ecNumber evidence="2">5.2.1.8</ecNumber>
    </recommendedName>
</protein>
<reference evidence="9" key="1">
    <citation type="submission" date="2025-08" db="UniProtKB">
        <authorList>
            <consortium name="RefSeq"/>
        </authorList>
    </citation>
    <scope>IDENTIFICATION</scope>
</reference>
<proteinExistence type="predicted"/>
<evidence type="ECO:0000313" key="8">
    <source>
        <dbReference type="Proteomes" id="UP000694867"/>
    </source>
</evidence>
<evidence type="ECO:0000256" key="4">
    <source>
        <dbReference type="ARBA" id="ARBA00023235"/>
    </source>
</evidence>
<dbReference type="SUPFAM" id="SSF48452">
    <property type="entry name" value="TPR-like"/>
    <property type="match status" value="1"/>
</dbReference>
<accession>A0AAJ6QWT5</accession>
<keyword evidence="8" id="KW-1185">Reference proteome</keyword>
<keyword evidence="3" id="KW-0697">Rotamase</keyword>
<evidence type="ECO:0000259" key="7">
    <source>
        <dbReference type="PROSITE" id="PS50072"/>
    </source>
</evidence>
<dbReference type="GO" id="GO:0005737">
    <property type="term" value="C:cytoplasm"/>
    <property type="evidence" value="ECO:0007669"/>
    <property type="project" value="TreeGrafter"/>
</dbReference>
<evidence type="ECO:0000256" key="2">
    <source>
        <dbReference type="ARBA" id="ARBA00013194"/>
    </source>
</evidence>
<dbReference type="SUPFAM" id="SSF50891">
    <property type="entry name" value="Cyclophilin-like"/>
    <property type="match status" value="1"/>
</dbReference>
<dbReference type="GO" id="GO:0003755">
    <property type="term" value="F:peptidyl-prolyl cis-trans isomerase activity"/>
    <property type="evidence" value="ECO:0007669"/>
    <property type="project" value="UniProtKB-KW"/>
</dbReference>
<evidence type="ECO:0000256" key="6">
    <source>
        <dbReference type="SAM" id="MobiDB-lite"/>
    </source>
</evidence>
<feature type="domain" description="PPIase cyclophilin-type" evidence="7">
    <location>
        <begin position="11"/>
        <end position="175"/>
    </location>
</feature>
<feature type="compositionally biased region" description="Polar residues" evidence="6">
    <location>
        <begin position="372"/>
        <end position="391"/>
    </location>
</feature>
<evidence type="ECO:0000256" key="1">
    <source>
        <dbReference type="ARBA" id="ARBA00000971"/>
    </source>
</evidence>
<evidence type="ECO:0000256" key="3">
    <source>
        <dbReference type="ARBA" id="ARBA00023110"/>
    </source>
</evidence>
<gene>
    <name evidence="9" type="primary">LOC100897269</name>
</gene>
<dbReference type="Pfam" id="PF00160">
    <property type="entry name" value="Pro_isomerase"/>
    <property type="match status" value="1"/>
</dbReference>
<dbReference type="EC" id="5.2.1.8" evidence="2"/>
<sequence>MAAPAENPMVFLDIRIGEEQIGRVVLELYQEEFPNTVRNFLALATGEGRGSNGQQISYKGTRIFKVVPRFAIQGGDVENNDGTGSETIYGKFFPKEGPFKSHTSAGLLGMASHDAESSGSQFYITTVPNCTHLDGKSTVFGRVVRGMGVITQVECIVTTHNDAPTEDVVVDDCGLYECGMPLGPEDSYGDDVFPPFPEDCPPTFINFTSLQDVIHVAERVRIVGNFYYKSERYTKANSKYKKALRYLMKFQEDAQSSNHDLSPKEELEVTHAVIHNLLNSAACKIKLQLYDEALENCNEALDCVPNHVKALYRRGQAYHGKREYERAVADLLVAQQLEPTNHSIIAELKACRGEMTMYKERERRACQKYFKSLNNTPNNGEAQNSQNNGSQPEAMLN</sequence>
<evidence type="ECO:0000256" key="5">
    <source>
        <dbReference type="PROSITE-ProRule" id="PRU00339"/>
    </source>
</evidence>
<dbReference type="PRINTS" id="PR00153">
    <property type="entry name" value="CSAPPISMRASE"/>
</dbReference>
<dbReference type="RefSeq" id="XP_003746494.1">
    <property type="nucleotide sequence ID" value="XM_003746446.2"/>
</dbReference>
<dbReference type="Gene3D" id="2.40.100.10">
    <property type="entry name" value="Cyclophilin-like"/>
    <property type="match status" value="1"/>
</dbReference>
<feature type="region of interest" description="Disordered" evidence="6">
    <location>
        <begin position="372"/>
        <end position="397"/>
    </location>
</feature>
<dbReference type="Gene3D" id="1.25.40.10">
    <property type="entry name" value="Tetratricopeptide repeat domain"/>
    <property type="match status" value="1"/>
</dbReference>